<protein>
    <recommendedName>
        <fullName evidence="4">Integral membrane protein</fullName>
    </recommendedName>
</protein>
<reference evidence="2 3" key="1">
    <citation type="journal article" date="2019" name="Environ. Microbiol.">
        <title>Species interactions and distinct microbial communities in high Arctic permafrost affected cryosols are associated with the CH4 and CO2 gas fluxes.</title>
        <authorList>
            <person name="Altshuler I."/>
            <person name="Hamel J."/>
            <person name="Turney S."/>
            <person name="Magnuson E."/>
            <person name="Levesque R."/>
            <person name="Greer C."/>
            <person name="Whyte L.G."/>
        </authorList>
    </citation>
    <scope>NUCLEOTIDE SEQUENCE [LARGE SCALE GENOMIC DNA]</scope>
    <source>
        <strain evidence="2 3">S9.3A</strain>
    </source>
</reference>
<accession>A0A502CQZ7</accession>
<dbReference type="RefSeq" id="WP_140742641.1">
    <property type="nucleotide sequence ID" value="NZ_RCZM01000005.1"/>
</dbReference>
<evidence type="ECO:0000313" key="2">
    <source>
        <dbReference type="EMBL" id="TPG15104.1"/>
    </source>
</evidence>
<keyword evidence="1" id="KW-1133">Transmembrane helix</keyword>
<keyword evidence="3" id="KW-1185">Reference proteome</keyword>
<evidence type="ECO:0008006" key="4">
    <source>
        <dbReference type="Google" id="ProtNLM"/>
    </source>
</evidence>
<sequence length="61" mass="6327">MNRRVSLVIGVVLVLVGIVWTLQGLDILGGSGMSGVRVWAVIGPFVALVGVVVALGARRKT</sequence>
<comment type="caution">
    <text evidence="2">The sequence shown here is derived from an EMBL/GenBank/DDBJ whole genome shotgun (WGS) entry which is preliminary data.</text>
</comment>
<dbReference type="Proteomes" id="UP000317722">
    <property type="component" value="Unassembled WGS sequence"/>
</dbReference>
<keyword evidence="1" id="KW-0472">Membrane</keyword>
<proteinExistence type="predicted"/>
<dbReference type="AlphaFoldDB" id="A0A502CQZ7"/>
<dbReference type="EMBL" id="RCZM01000005">
    <property type="protein sequence ID" value="TPG15104.1"/>
    <property type="molecule type" value="Genomic_DNA"/>
</dbReference>
<evidence type="ECO:0000313" key="3">
    <source>
        <dbReference type="Proteomes" id="UP000317722"/>
    </source>
</evidence>
<keyword evidence="1" id="KW-0812">Transmembrane</keyword>
<organism evidence="2 3">
    <name type="scientific">Pedococcus bigeumensis</name>
    <dbReference type="NCBI Taxonomy" id="433644"/>
    <lineage>
        <taxon>Bacteria</taxon>
        <taxon>Bacillati</taxon>
        <taxon>Actinomycetota</taxon>
        <taxon>Actinomycetes</taxon>
        <taxon>Micrococcales</taxon>
        <taxon>Intrasporangiaceae</taxon>
        <taxon>Pedococcus</taxon>
    </lineage>
</organism>
<evidence type="ECO:0000256" key="1">
    <source>
        <dbReference type="SAM" id="Phobius"/>
    </source>
</evidence>
<name>A0A502CQZ7_9MICO</name>
<feature type="transmembrane region" description="Helical" evidence="1">
    <location>
        <begin position="37"/>
        <end position="57"/>
    </location>
</feature>
<gene>
    <name evidence="2" type="ORF">EAH86_16430</name>
</gene>